<keyword evidence="2" id="KW-1185">Reference proteome</keyword>
<dbReference type="RefSeq" id="WP_404676496.1">
    <property type="nucleotide sequence ID" value="NZ_JBJDOT010000050.1"/>
</dbReference>
<evidence type="ECO:0000313" key="1">
    <source>
        <dbReference type="EMBL" id="MFK3866516.1"/>
    </source>
</evidence>
<comment type="caution">
    <text evidence="1">The sequence shown here is derived from an EMBL/GenBank/DDBJ whole genome shotgun (WGS) entry which is preliminary data.</text>
</comment>
<proteinExistence type="predicted"/>
<gene>
    <name evidence="1" type="ORF">ACI2JU_21975</name>
</gene>
<name>A0ABW8L3A3_9GAMM</name>
<organism evidence="1 2">
    <name type="scientific">Pseudoalteromonas rhizosphaerae</name>
    <dbReference type="NCBI Taxonomy" id="2518973"/>
    <lineage>
        <taxon>Bacteria</taxon>
        <taxon>Pseudomonadati</taxon>
        <taxon>Pseudomonadota</taxon>
        <taxon>Gammaproteobacteria</taxon>
        <taxon>Alteromonadales</taxon>
        <taxon>Pseudoalteromonadaceae</taxon>
        <taxon>Pseudoalteromonas</taxon>
    </lineage>
</organism>
<evidence type="ECO:0000313" key="2">
    <source>
        <dbReference type="Proteomes" id="UP001620262"/>
    </source>
</evidence>
<dbReference type="EMBL" id="JBJDOT010000050">
    <property type="protein sequence ID" value="MFK3866516.1"/>
    <property type="molecule type" value="Genomic_DNA"/>
</dbReference>
<dbReference type="Proteomes" id="UP001620262">
    <property type="component" value="Unassembled WGS sequence"/>
</dbReference>
<sequence>MKLELIKERVDALFVELNSLLTSLDYSDDDLEKHTNRIINRLELEIDHIGTCKRSTENEHCYMSEIYGEAITPLANRNENVTSRIEECIERVNEWQSKLIRR</sequence>
<reference evidence="1 2" key="1">
    <citation type="submission" date="2024-11" db="EMBL/GenBank/DDBJ databases">
        <title>The Natural Products Discovery Center: Release of the First 8490 Sequenced Strains for Exploring Actinobacteria Biosynthetic Diversity.</title>
        <authorList>
            <person name="Kalkreuter E."/>
            <person name="Kautsar S.A."/>
            <person name="Yang D."/>
            <person name="Bader C.D."/>
            <person name="Teijaro C.N."/>
            <person name="Fluegel L."/>
            <person name="Davis C.M."/>
            <person name="Simpson J.R."/>
            <person name="Lauterbach L."/>
            <person name="Steele A.D."/>
            <person name="Gui C."/>
            <person name="Meng S."/>
            <person name="Li G."/>
            <person name="Viehrig K."/>
            <person name="Ye F."/>
            <person name="Su P."/>
            <person name="Kiefer A.F."/>
            <person name="Nichols A."/>
            <person name="Cepeda A.J."/>
            <person name="Yan W."/>
            <person name="Fan B."/>
            <person name="Jiang Y."/>
            <person name="Adhikari A."/>
            <person name="Zheng C.-J."/>
            <person name="Schuster L."/>
            <person name="Cowan T.M."/>
            <person name="Smanski M.J."/>
            <person name="Chevrette M.G."/>
            <person name="De Carvalho L.P.S."/>
            <person name="Shen B."/>
        </authorList>
    </citation>
    <scope>NUCLEOTIDE SEQUENCE [LARGE SCALE GENOMIC DNA]</scope>
    <source>
        <strain evidence="1 2">NPDC078403</strain>
    </source>
</reference>
<protein>
    <submittedName>
        <fullName evidence="1">Uncharacterized protein</fullName>
    </submittedName>
</protein>
<accession>A0ABW8L3A3</accession>